<evidence type="ECO:0000313" key="5">
    <source>
        <dbReference type="Proteomes" id="UP000253437"/>
    </source>
</evidence>
<feature type="transmembrane region" description="Helical" evidence="1">
    <location>
        <begin position="7"/>
        <end position="31"/>
    </location>
</feature>
<keyword evidence="4" id="KW-1185">Reference proteome</keyword>
<evidence type="ECO:0000256" key="1">
    <source>
        <dbReference type="SAM" id="Phobius"/>
    </source>
</evidence>
<reference evidence="4" key="1">
    <citation type="submission" date="2015-12" db="EMBL/GenBank/DDBJ databases">
        <title>FDA dAtabase for Regulatory Grade micrObial Sequences (FDA-ARGOS): Supporting development and validation of Infectious Disease Dx tests.</title>
        <authorList>
            <person name="Hoffmann M."/>
            <person name="Allard M."/>
            <person name="Evans P."/>
            <person name="Brown E."/>
            <person name="Tallon L.J."/>
            <person name="Sadzewicz L."/>
            <person name="Sengamalay N."/>
            <person name="Ott S."/>
            <person name="Godinez A."/>
            <person name="Nagaraj S."/>
            <person name="Vyas G."/>
            <person name="Aluvathingal J."/>
            <person name="Nadendla S."/>
            <person name="Geyer C."/>
            <person name="Sichtig H."/>
        </authorList>
    </citation>
    <scope>NUCLEOTIDE SEQUENCE [LARGE SCALE GENOMIC DNA]</scope>
    <source>
        <strain evidence="4">ATCC 43516</strain>
    </source>
</reference>
<evidence type="ECO:0000313" key="3">
    <source>
        <dbReference type="EMBL" id="RIW14707.1"/>
    </source>
</evidence>
<organism evidence="3 5">
    <name type="scientific">Vibrio harveyi</name>
    <name type="common">Beneckea harveyi</name>
    <dbReference type="NCBI Taxonomy" id="669"/>
    <lineage>
        <taxon>Bacteria</taxon>
        <taxon>Pseudomonadati</taxon>
        <taxon>Pseudomonadota</taxon>
        <taxon>Gammaproteobacteria</taxon>
        <taxon>Vibrionales</taxon>
        <taxon>Vibrionaceae</taxon>
        <taxon>Vibrio</taxon>
    </lineage>
</organism>
<keyword evidence="1" id="KW-0472">Membrane</keyword>
<dbReference type="Proteomes" id="UP000253437">
    <property type="component" value="Unassembled WGS sequence"/>
</dbReference>
<reference evidence="2" key="2">
    <citation type="submission" date="2018-01" db="EMBL/GenBank/DDBJ databases">
        <title>FDA dAtabase for Regulatory Grade micrObial Sequences (FDA-ARGOS): Supporting development and validation of Infectious Disease Dx tests.</title>
        <authorList>
            <person name="Hoffmann M."/>
            <person name="Allard M."/>
            <person name="Evans P."/>
            <person name="Brown E."/>
            <person name="Tallon L."/>
            <person name="Sadzewicz L."/>
            <person name="Sengamalay N."/>
            <person name="Ott S."/>
            <person name="Godinez A."/>
            <person name="Nagaraj S."/>
            <person name="Vyas G."/>
            <person name="Aluvathingal J."/>
            <person name="Nadendla S."/>
            <person name="Geyer C."/>
            <person name="Sichtig H."/>
        </authorList>
    </citation>
    <scope>NUCLEOTIDE SEQUENCE</scope>
    <source>
        <strain evidence="2">FDAARGOS_107</strain>
    </source>
</reference>
<dbReference type="OrthoDB" id="5896007at2"/>
<dbReference type="Proteomes" id="UP000067422">
    <property type="component" value="Chromosome 1"/>
</dbReference>
<dbReference type="EMBL" id="QOUW02000023">
    <property type="protein sequence ID" value="RIW14707.1"/>
    <property type="molecule type" value="Genomic_DNA"/>
</dbReference>
<dbReference type="EMBL" id="CP014038">
    <property type="protein sequence ID" value="AUW38269.1"/>
    <property type="molecule type" value="Genomic_DNA"/>
</dbReference>
<protein>
    <recommendedName>
        <fullName evidence="6">YnhF family membrane protein</fullName>
    </recommendedName>
</protein>
<evidence type="ECO:0008006" key="6">
    <source>
        <dbReference type="Google" id="ProtNLM"/>
    </source>
</evidence>
<name>A0A2S0S9I1_VIBHA</name>
<reference evidence="3 5" key="3">
    <citation type="submission" date="2018-08" db="EMBL/GenBank/DDBJ databases">
        <title>Vibrio harveyi strains pathogenic to white snook Centropomus viridis Lockington (1877) and potential probiotic bacteria.</title>
        <authorList>
            <person name="Soto-Rodriguez S."/>
            <person name="Gomez-Gil B."/>
            <person name="Lozano-Olvera R."/>
        </authorList>
    </citation>
    <scope>NUCLEOTIDE SEQUENCE [LARGE SCALE GENOMIC DNA]</scope>
    <source>
        <strain evidence="3 5">CAIM 1508</strain>
    </source>
</reference>
<keyword evidence="1" id="KW-1133">Transmembrane helix</keyword>
<keyword evidence="1" id="KW-0812">Transmembrane</keyword>
<gene>
    <name evidence="2" type="ORF">AL538_28100</name>
    <name evidence="3" type="ORF">DS957_009125</name>
</gene>
<accession>A0A2S0S9I1</accession>
<sequence length="34" mass="3564">MSTELKVALGLAGSFFTIGLTAIVLVSRYAMMTA</sequence>
<evidence type="ECO:0000313" key="2">
    <source>
        <dbReference type="EMBL" id="AUW38269.1"/>
    </source>
</evidence>
<proteinExistence type="predicted"/>
<dbReference type="AlphaFoldDB" id="A0A2S0S9I1"/>
<dbReference type="KEGG" id="vhr:AL538_28100"/>
<evidence type="ECO:0000313" key="4">
    <source>
        <dbReference type="Proteomes" id="UP000067422"/>
    </source>
</evidence>